<name>A0AAE6FXB1_MYXXA</name>
<feature type="domain" description="HYR" evidence="3">
    <location>
        <begin position="877"/>
        <end position="958"/>
    </location>
</feature>
<gene>
    <name evidence="4" type="ORF">BHS09_08900</name>
</gene>
<reference evidence="4 5" key="1">
    <citation type="journal article" date="2019" name="Science">
        <title>Social genes are selection hotspots in kin groups of a soil microbe.</title>
        <authorList>
            <person name="Wielgoss S."/>
            <person name="Wolfensberger R."/>
            <person name="Sun L."/>
            <person name="Fiegna F."/>
            <person name="Velicer G.J."/>
        </authorList>
    </citation>
    <scope>NUCLEOTIDE SEQUENCE [LARGE SCALE GENOMIC DNA]</scope>
    <source>
        <strain evidence="4 5">MC3.5.9c15</strain>
    </source>
</reference>
<dbReference type="Proteomes" id="UP000320179">
    <property type="component" value="Chromosome"/>
</dbReference>
<dbReference type="EMBL" id="CP017174">
    <property type="protein sequence ID" value="QDE67108.1"/>
    <property type="molecule type" value="Genomic_DNA"/>
</dbReference>
<sequence length="1250" mass="131862">MKDLLLGELTHEVYSFSPKGFVSLGGFTFYTADDGTGDVELWKTDGTTAGTSLVRDLLPGPAPSQPSNLTEMGGRLYFNARTAPSNTTSALWRTDGTSEGTTLVASMTHPPAFMTEHGGALYFVKSAPSSQSGFELWRSDGTAAGTTRLTTGVTGGAASHTHAWVGDTLFFVITDPTYGGTLWKTDLTAAGTVMVKDVMPANMSSHDGPFELFSSGTLLYFKTQGIEDYRYVLWRSDGTAEGTYRLLSLQASSFTSSPPDLVSLDGRVFFSQWDAQAGNELWVSDGTVAGTQRLLDLRPGPGGAEPTSLVVGGTRLWFTAAVEDRNSQVFVSDGTAQGTRQVTGLPTQELSNAWVAAVAPDGVFVWSAFPGYARELWKTDGTLSGLQKVVTLESKSSFSIEVHPIAGNHLFLSVPAGFLWFSDGTAEGSRALGRVIPDRASGAPRQGFNVGGSLVFLARAPDPFTTDDERYWTSSGSAEGTVLNVGGGSSNGASLRHVGTAGGQSFFWSQRPGIGSGTEHIAELLVTDGDGWWGRPFLFRELPATRYPVGQTPPAAVLGQTLYFGSNGAESQGTSSLWKTDGGLKGTVSVAAVQNGIFNVNPRLFVTAGEHLFFAAGIGLGDESLWTSDGTAPGTRQVKAFLSDDLATPPIRHMVAWGSQVLFWAATEAEGFALWTSDGTESGTRVLTRFSGSPSVFGDPLSTVLMGGQVYFVTWTQGGPARLWRTSGGPAEQVALLEAPSKALVPTRLTAFQGALWFWAYDAGHGYEPWTSDGTAMGTRRVKDIHPGPASATGTPEPMVALGPDGPLVFAASDGPSGLELWMTDGTEAGTVRLADLAPGPDSSSPTELAVAGRHLFFQARTRETGAELWAMERTVQDTSPPDVTCPPSVADEAMRRYSQPVTFASATAVDASGAPPIIRYSHRSGHSFSLGTTAVTVTALDESGNRATCTFDVTVRDTRPPTITCDPTPFRIEATHVEGAPLFIPYSLVTAEDVASEISMEYSIEQGRMLALGTTPITATARDSWGNTASCTFEVIVQDTTAPTLSACPAYLSIEATGPEGASLAFDLPKATDVASRPEVDVTPAMGSLIPLGTSEVLVTARDTAKNQVHCVVPISVNDTTAPQFICPDTQRLVAEPVDGKAAATWPEVIATDRVSGPSLHYSLARGTRLPEGTHPVSITATDAAKNSRSCSFSIVVTKAPTSPEPETPTPRPERGGCQAGGSGASGLSAVLLGWWLTRSRRRGAAHAR</sequence>
<organism evidence="4 5">
    <name type="scientific">Myxococcus xanthus</name>
    <dbReference type="NCBI Taxonomy" id="34"/>
    <lineage>
        <taxon>Bacteria</taxon>
        <taxon>Pseudomonadati</taxon>
        <taxon>Myxococcota</taxon>
        <taxon>Myxococcia</taxon>
        <taxon>Myxococcales</taxon>
        <taxon>Cystobacterineae</taxon>
        <taxon>Myxococcaceae</taxon>
        <taxon>Myxococcus</taxon>
    </lineage>
</organism>
<evidence type="ECO:0000259" key="3">
    <source>
        <dbReference type="PROSITE" id="PS50825"/>
    </source>
</evidence>
<dbReference type="PANTHER" id="PTHR24273">
    <property type="entry name" value="FI04643P-RELATED"/>
    <property type="match status" value="1"/>
</dbReference>
<proteinExistence type="predicted"/>
<protein>
    <recommendedName>
        <fullName evidence="3">HYR domain-containing protein</fullName>
    </recommendedName>
</protein>
<feature type="domain" description="HYR" evidence="3">
    <location>
        <begin position="959"/>
        <end position="1040"/>
    </location>
</feature>
<dbReference type="PANTHER" id="PTHR24273:SF32">
    <property type="entry name" value="HYALIN"/>
    <property type="match status" value="1"/>
</dbReference>
<dbReference type="PROSITE" id="PS50825">
    <property type="entry name" value="HYR"/>
    <property type="match status" value="3"/>
</dbReference>
<dbReference type="Pfam" id="PF02494">
    <property type="entry name" value="HYR"/>
    <property type="match status" value="4"/>
</dbReference>
<evidence type="ECO:0000313" key="5">
    <source>
        <dbReference type="Proteomes" id="UP000320179"/>
    </source>
</evidence>
<dbReference type="AlphaFoldDB" id="A0AAE6FXB1"/>
<feature type="domain" description="HYR" evidence="3">
    <location>
        <begin position="1119"/>
        <end position="1200"/>
    </location>
</feature>
<dbReference type="InterPro" id="IPR003410">
    <property type="entry name" value="HYR_dom"/>
</dbReference>
<evidence type="ECO:0000256" key="2">
    <source>
        <dbReference type="SAM" id="MobiDB-lite"/>
    </source>
</evidence>
<feature type="region of interest" description="Disordered" evidence="2">
    <location>
        <begin position="1198"/>
        <end position="1224"/>
    </location>
</feature>
<accession>A0AAE6FXB1</accession>
<evidence type="ECO:0000313" key="4">
    <source>
        <dbReference type="EMBL" id="QDE67108.1"/>
    </source>
</evidence>
<evidence type="ECO:0000256" key="1">
    <source>
        <dbReference type="ARBA" id="ARBA00022737"/>
    </source>
</evidence>
<keyword evidence="1" id="KW-0677">Repeat</keyword>